<dbReference type="PATRIC" id="fig|56107.3.peg.3553"/>
<dbReference type="InterPro" id="IPR002575">
    <property type="entry name" value="Aminoglycoside_PTrfase"/>
</dbReference>
<dbReference type="KEGG" id="csg:Cylst_3246"/>
<sequence length="339" mass="39408">MNVFVSDRFNSVTDIKMPFLSAAIDPLQVQDSLSHYLSTAQNTHLEKIEVIRHKPGRRCLIEYELINDYGQKITLIGKVRAKGIDFNSYELQKSLWEAGFAGDSIDGISVPEPVGIIPEWQMWLQRKVEGVTATQLLIEKNGFIWAERIAEAAHKLHKTNIPPRCSHTMTDELKILHERIPLVMKQYPQWQGRLERILAECNYLANNTPAPKCCGIHRDFYPDQLIINHQRLYLIDLDLYCEGNPALDIGNFIGHVQEYSLRVFGNLEMLRDFEKSLTERFLQLTDDQFRVAIESYTTLTLVRHIHISTQFSERSHFTEALLNLCEQRLNIIHNYRKFK</sequence>
<dbReference type="InterPro" id="IPR011009">
    <property type="entry name" value="Kinase-like_dom_sf"/>
</dbReference>
<proteinExistence type="predicted"/>
<dbReference type="eggNOG" id="COG0510">
    <property type="taxonomic scope" value="Bacteria"/>
</dbReference>
<gene>
    <name evidence="2" type="ORF">Cylst_3246</name>
</gene>
<name>K9X008_9NOST</name>
<accession>K9X008</accession>
<dbReference type="Proteomes" id="UP000010475">
    <property type="component" value="Chromosome"/>
</dbReference>
<feature type="domain" description="Aminoglycoside phosphotransferase" evidence="1">
    <location>
        <begin position="109"/>
        <end position="253"/>
    </location>
</feature>
<keyword evidence="2" id="KW-0808">Transferase</keyword>
<dbReference type="RefSeq" id="WP_015208661.1">
    <property type="nucleotide sequence ID" value="NC_019757.1"/>
</dbReference>
<dbReference type="AlphaFoldDB" id="K9X008"/>
<dbReference type="GO" id="GO:0016740">
    <property type="term" value="F:transferase activity"/>
    <property type="evidence" value="ECO:0007669"/>
    <property type="project" value="UniProtKB-KW"/>
</dbReference>
<evidence type="ECO:0000259" key="1">
    <source>
        <dbReference type="Pfam" id="PF01636"/>
    </source>
</evidence>
<organism evidence="2 3">
    <name type="scientific">Cylindrospermum stagnale PCC 7417</name>
    <dbReference type="NCBI Taxonomy" id="56107"/>
    <lineage>
        <taxon>Bacteria</taxon>
        <taxon>Bacillati</taxon>
        <taxon>Cyanobacteriota</taxon>
        <taxon>Cyanophyceae</taxon>
        <taxon>Nostocales</taxon>
        <taxon>Nostocaceae</taxon>
        <taxon>Cylindrospermum</taxon>
    </lineage>
</organism>
<dbReference type="SUPFAM" id="SSF56112">
    <property type="entry name" value="Protein kinase-like (PK-like)"/>
    <property type="match status" value="1"/>
</dbReference>
<dbReference type="HOGENOM" id="CLU_831304_0_0_3"/>
<reference evidence="2 3" key="1">
    <citation type="submission" date="2012-06" db="EMBL/GenBank/DDBJ databases">
        <title>Finished chromosome of genome of Cylindrospermum stagnale PCC 7417.</title>
        <authorList>
            <consortium name="US DOE Joint Genome Institute"/>
            <person name="Gugger M."/>
            <person name="Coursin T."/>
            <person name="Rippka R."/>
            <person name="Tandeau De Marsac N."/>
            <person name="Huntemann M."/>
            <person name="Wei C.-L."/>
            <person name="Han J."/>
            <person name="Detter J.C."/>
            <person name="Han C."/>
            <person name="Tapia R."/>
            <person name="Chen A."/>
            <person name="Kyrpides N."/>
            <person name="Mavromatis K."/>
            <person name="Markowitz V."/>
            <person name="Szeto E."/>
            <person name="Ivanova N."/>
            <person name="Pagani I."/>
            <person name="Pati A."/>
            <person name="Goodwin L."/>
            <person name="Nordberg H.P."/>
            <person name="Cantor M.N."/>
            <person name="Hua S.X."/>
            <person name="Woyke T."/>
            <person name="Kerfeld C.A."/>
        </authorList>
    </citation>
    <scope>NUCLEOTIDE SEQUENCE [LARGE SCALE GENOMIC DNA]</scope>
    <source>
        <strain evidence="2 3">PCC 7417</strain>
    </source>
</reference>
<dbReference type="EMBL" id="CP003642">
    <property type="protein sequence ID" value="AFZ25409.1"/>
    <property type="molecule type" value="Genomic_DNA"/>
</dbReference>
<dbReference type="STRING" id="56107.Cylst_3246"/>
<keyword evidence="3" id="KW-1185">Reference proteome</keyword>
<dbReference type="Gene3D" id="3.90.1200.10">
    <property type="match status" value="1"/>
</dbReference>
<evidence type="ECO:0000313" key="3">
    <source>
        <dbReference type="Proteomes" id="UP000010475"/>
    </source>
</evidence>
<dbReference type="Pfam" id="PF01636">
    <property type="entry name" value="APH"/>
    <property type="match status" value="1"/>
</dbReference>
<evidence type="ECO:0000313" key="2">
    <source>
        <dbReference type="EMBL" id="AFZ25409.1"/>
    </source>
</evidence>
<dbReference type="OrthoDB" id="581471at2"/>
<protein>
    <submittedName>
        <fullName evidence="2">Phosphotransferase family protein</fullName>
    </submittedName>
</protein>